<dbReference type="AlphaFoldDB" id="A0A136KE27"/>
<evidence type="ECO:0000313" key="2">
    <source>
        <dbReference type="Proteomes" id="UP000070449"/>
    </source>
</evidence>
<protein>
    <submittedName>
        <fullName evidence="1">Uncharacterized protein</fullName>
    </submittedName>
</protein>
<name>A0A136KE27_9BACT</name>
<gene>
    <name evidence="1" type="ORF">UZ20_WS6002001144</name>
</gene>
<comment type="caution">
    <text evidence="1">The sequence shown here is derived from an EMBL/GenBank/DDBJ whole genome shotgun (WGS) entry which is preliminary data.</text>
</comment>
<reference evidence="1 2" key="1">
    <citation type="submission" date="2015-02" db="EMBL/GenBank/DDBJ databases">
        <title>Improved understanding of the partial-nitritation anammox process through 23 genomes representing the majority of the microbial community.</title>
        <authorList>
            <person name="Speth D.R."/>
            <person name="In T Zandt M."/>
            <person name="Guerrero Cruz S."/>
            <person name="Jetten M.S."/>
            <person name="Dutilh B.E."/>
        </authorList>
    </citation>
    <scope>NUCLEOTIDE SEQUENCE [LARGE SCALE GENOMIC DNA]</scope>
    <source>
        <strain evidence="1">OLB21</strain>
    </source>
</reference>
<organism evidence="1 2">
    <name type="scientific">candidate division WS6 bacterium OLB21</name>
    <dbReference type="NCBI Taxonomy" id="1617427"/>
    <lineage>
        <taxon>Bacteria</taxon>
        <taxon>Candidatus Dojkabacteria</taxon>
    </lineage>
</organism>
<accession>A0A136KE27</accession>
<dbReference type="EMBL" id="JYPD01000031">
    <property type="protein sequence ID" value="KXK07675.1"/>
    <property type="molecule type" value="Genomic_DNA"/>
</dbReference>
<proteinExistence type="predicted"/>
<evidence type="ECO:0000313" key="1">
    <source>
        <dbReference type="EMBL" id="KXK07675.1"/>
    </source>
</evidence>
<dbReference type="Proteomes" id="UP000070449">
    <property type="component" value="Unassembled WGS sequence"/>
</dbReference>
<sequence>MIQSDDSVHTDPLTRTVTCPALPTRVIRANYDNYIQLSEIFNRWEGSSYQRQEPE</sequence>